<dbReference type="GO" id="GO:1990904">
    <property type="term" value="C:ribonucleoprotein complex"/>
    <property type="evidence" value="ECO:0007669"/>
    <property type="project" value="UniProtKB-KW"/>
</dbReference>
<comment type="subunit">
    <text evidence="6">Part of the ribosomal stalk of the 50S ribosomal subunit. The N-terminus interacts with L11 and the large rRNA to form the base of the stalk. The C-terminus forms an elongated spine to which L12 dimers bind in a sequential fashion forming a multimeric L10(L12)X complex.</text>
</comment>
<reference evidence="7 8" key="1">
    <citation type="submission" date="2020-03" db="EMBL/GenBank/DDBJ databases">
        <title>Genomic Encyclopedia of Type Strains, Phase IV (KMG-IV): sequencing the most valuable type-strain genomes for metagenomic binning, comparative biology and taxonomic classification.</title>
        <authorList>
            <person name="Goeker M."/>
        </authorList>
    </citation>
    <scope>NUCLEOTIDE SEQUENCE [LARGE SCALE GENOMIC DNA]</scope>
    <source>
        <strain evidence="7 8">DSM 24233</strain>
    </source>
</reference>
<accession>A0A846QN58</accession>
<keyword evidence="8" id="KW-1185">Reference proteome</keyword>
<comment type="similarity">
    <text evidence="2 6">Belongs to the universal ribosomal protein uL10 family.</text>
</comment>
<dbReference type="RefSeq" id="WP_167942620.1">
    <property type="nucleotide sequence ID" value="NZ_JAATJA010000007.1"/>
</dbReference>
<evidence type="ECO:0000256" key="3">
    <source>
        <dbReference type="ARBA" id="ARBA00022980"/>
    </source>
</evidence>
<dbReference type="GO" id="GO:0070180">
    <property type="term" value="F:large ribosomal subunit rRNA binding"/>
    <property type="evidence" value="ECO:0007669"/>
    <property type="project" value="UniProtKB-UniRule"/>
</dbReference>
<dbReference type="EMBL" id="JAATJA010000007">
    <property type="protein sequence ID" value="NJB69531.1"/>
    <property type="molecule type" value="Genomic_DNA"/>
</dbReference>
<gene>
    <name evidence="6" type="primary">rplJ</name>
    <name evidence="7" type="ORF">GGQ74_003244</name>
</gene>
<evidence type="ECO:0000313" key="8">
    <source>
        <dbReference type="Proteomes" id="UP000580856"/>
    </source>
</evidence>
<comment type="caution">
    <text evidence="7">The sequence shown here is derived from an EMBL/GenBank/DDBJ whole genome shotgun (WGS) entry which is preliminary data.</text>
</comment>
<comment type="function">
    <text evidence="1 6">Forms part of the ribosomal stalk, playing a central role in the interaction of the ribosome with GTP-bound translation factors.</text>
</comment>
<dbReference type="Gene3D" id="6.10.250.290">
    <property type="match status" value="1"/>
</dbReference>
<evidence type="ECO:0000256" key="4">
    <source>
        <dbReference type="ARBA" id="ARBA00023274"/>
    </source>
</evidence>
<protein>
    <recommendedName>
        <fullName evidence="5 6">Large ribosomal subunit protein uL10</fullName>
    </recommendedName>
</protein>
<dbReference type="AlphaFoldDB" id="A0A846QN58"/>
<evidence type="ECO:0000313" key="7">
    <source>
        <dbReference type="EMBL" id="NJB69531.1"/>
    </source>
</evidence>
<keyword evidence="3 6" id="KW-0689">Ribosomal protein</keyword>
<dbReference type="Pfam" id="PF00466">
    <property type="entry name" value="Ribosomal_L10"/>
    <property type="match status" value="1"/>
</dbReference>
<dbReference type="NCBIfam" id="NF000955">
    <property type="entry name" value="PRK00099.1-1"/>
    <property type="match status" value="1"/>
</dbReference>
<dbReference type="GO" id="GO:0005840">
    <property type="term" value="C:ribosome"/>
    <property type="evidence" value="ECO:0007669"/>
    <property type="project" value="UniProtKB-KW"/>
</dbReference>
<proteinExistence type="inferred from homology"/>
<dbReference type="CDD" id="cd05797">
    <property type="entry name" value="Ribosomal_L10"/>
    <property type="match status" value="1"/>
</dbReference>
<dbReference type="Proteomes" id="UP000580856">
    <property type="component" value="Unassembled WGS sequence"/>
</dbReference>
<keyword evidence="6" id="KW-0694">RNA-binding</keyword>
<name>A0A846QN58_9BACT</name>
<dbReference type="InterPro" id="IPR001790">
    <property type="entry name" value="Ribosomal_uL10"/>
</dbReference>
<keyword evidence="6" id="KW-0699">rRNA-binding</keyword>
<evidence type="ECO:0000256" key="6">
    <source>
        <dbReference type="HAMAP-Rule" id="MF_00362"/>
    </source>
</evidence>
<dbReference type="HAMAP" id="MF_00362">
    <property type="entry name" value="Ribosomal_uL10"/>
    <property type="match status" value="1"/>
</dbReference>
<evidence type="ECO:0000256" key="1">
    <source>
        <dbReference type="ARBA" id="ARBA00002633"/>
    </source>
</evidence>
<dbReference type="Gene3D" id="3.30.70.1730">
    <property type="match status" value="1"/>
</dbReference>
<sequence length="175" mass="18858">MNRAEKAELISQLKAKAEDASIAIVTDFKGLKVEEMTDLRIKLRAVGVNYAVVKNTLARIALDGGPHALLKDSLKENCAVAFGYDDPVAAAKVLSEYAKSNKKFAIKFGSLEGKALSEEAIESLSKLPSKPELLGKLLGTMNAVPTNFVCLFANLQRKFLYALSAIKEQKEGAAA</sequence>
<dbReference type="PANTHER" id="PTHR11560">
    <property type="entry name" value="39S RIBOSOMAL PROTEIN L10, MITOCHONDRIAL"/>
    <property type="match status" value="1"/>
</dbReference>
<dbReference type="InterPro" id="IPR022973">
    <property type="entry name" value="Ribosomal_uL10_bac"/>
</dbReference>
<evidence type="ECO:0000256" key="5">
    <source>
        <dbReference type="ARBA" id="ARBA00035202"/>
    </source>
</evidence>
<dbReference type="InterPro" id="IPR043141">
    <property type="entry name" value="Ribosomal_uL10-like_sf"/>
</dbReference>
<keyword evidence="4 6" id="KW-0687">Ribonucleoprotein</keyword>
<organism evidence="7 8">
    <name type="scientific">Desulfobaculum xiamenense</name>
    <dbReference type="NCBI Taxonomy" id="995050"/>
    <lineage>
        <taxon>Bacteria</taxon>
        <taxon>Pseudomonadati</taxon>
        <taxon>Thermodesulfobacteriota</taxon>
        <taxon>Desulfovibrionia</taxon>
        <taxon>Desulfovibrionales</taxon>
        <taxon>Desulfovibrionaceae</taxon>
        <taxon>Desulfobaculum</taxon>
    </lineage>
</organism>
<evidence type="ECO:0000256" key="2">
    <source>
        <dbReference type="ARBA" id="ARBA00008889"/>
    </source>
</evidence>
<dbReference type="InterPro" id="IPR047865">
    <property type="entry name" value="Ribosomal_uL10_bac_type"/>
</dbReference>
<dbReference type="SUPFAM" id="SSF160369">
    <property type="entry name" value="Ribosomal protein L10-like"/>
    <property type="match status" value="1"/>
</dbReference>
<dbReference type="GO" id="GO:0006412">
    <property type="term" value="P:translation"/>
    <property type="evidence" value="ECO:0007669"/>
    <property type="project" value="UniProtKB-UniRule"/>
</dbReference>